<keyword evidence="6" id="KW-0479">Metal-binding</keyword>
<dbReference type="AlphaFoldDB" id="A0A6A6UI86"/>
<dbReference type="Pfam" id="PF03372">
    <property type="entry name" value="Exo_endo_phos"/>
    <property type="match status" value="1"/>
</dbReference>
<evidence type="ECO:0000256" key="4">
    <source>
        <dbReference type="ARBA" id="ARBA00006335"/>
    </source>
</evidence>
<dbReference type="GO" id="GO:0004767">
    <property type="term" value="F:sphingomyelin phosphodiesterase activity"/>
    <property type="evidence" value="ECO:0007669"/>
    <property type="project" value="InterPro"/>
</dbReference>
<dbReference type="InterPro" id="IPR038772">
    <property type="entry name" value="Sph/SMPD2-like"/>
</dbReference>
<evidence type="ECO:0000313" key="16">
    <source>
        <dbReference type="Proteomes" id="UP000799302"/>
    </source>
</evidence>
<dbReference type="GO" id="GO:0016020">
    <property type="term" value="C:membrane"/>
    <property type="evidence" value="ECO:0007669"/>
    <property type="project" value="UniProtKB-SubCell"/>
</dbReference>
<evidence type="ECO:0000256" key="5">
    <source>
        <dbReference type="ARBA" id="ARBA00022692"/>
    </source>
</evidence>
<feature type="transmembrane region" description="Helical" evidence="13">
    <location>
        <begin position="367"/>
        <end position="386"/>
    </location>
</feature>
<keyword evidence="5 13" id="KW-0812">Transmembrane</keyword>
<feature type="domain" description="Endonuclease/exonuclease/phosphatase" evidence="14">
    <location>
        <begin position="8"/>
        <end position="284"/>
    </location>
</feature>
<dbReference type="Proteomes" id="UP000799302">
    <property type="component" value="Unassembled WGS sequence"/>
</dbReference>
<evidence type="ECO:0000259" key="14">
    <source>
        <dbReference type="Pfam" id="PF03372"/>
    </source>
</evidence>
<dbReference type="GO" id="GO:0006665">
    <property type="term" value="P:sphingolipid metabolic process"/>
    <property type="evidence" value="ECO:0007669"/>
    <property type="project" value="UniProtKB-KW"/>
</dbReference>
<dbReference type="PANTHER" id="PTHR16320">
    <property type="entry name" value="SPHINGOMYELINASE FAMILY MEMBER"/>
    <property type="match status" value="1"/>
</dbReference>
<comment type="pathway">
    <text evidence="3">Sphingolipid metabolism.</text>
</comment>
<dbReference type="OrthoDB" id="387657at2759"/>
<dbReference type="GO" id="GO:0046872">
    <property type="term" value="F:metal ion binding"/>
    <property type="evidence" value="ECO:0007669"/>
    <property type="project" value="UniProtKB-KW"/>
</dbReference>
<proteinExistence type="inferred from homology"/>
<evidence type="ECO:0000256" key="6">
    <source>
        <dbReference type="ARBA" id="ARBA00022723"/>
    </source>
</evidence>
<keyword evidence="12 13" id="KW-0472">Membrane</keyword>
<protein>
    <submittedName>
        <fullName evidence="15">DNase I-like protein</fullName>
    </submittedName>
</protein>
<evidence type="ECO:0000256" key="8">
    <source>
        <dbReference type="ARBA" id="ARBA00022842"/>
    </source>
</evidence>
<keyword evidence="7" id="KW-0378">Hydrolase</keyword>
<keyword evidence="11" id="KW-0443">Lipid metabolism</keyword>
<evidence type="ECO:0000256" key="2">
    <source>
        <dbReference type="ARBA" id="ARBA00004760"/>
    </source>
</evidence>
<evidence type="ECO:0000256" key="1">
    <source>
        <dbReference type="ARBA" id="ARBA00004141"/>
    </source>
</evidence>
<gene>
    <name evidence="15" type="ORF">BT63DRAFT_370944</name>
</gene>
<feature type="transmembrane region" description="Helical" evidence="13">
    <location>
        <begin position="392"/>
        <end position="420"/>
    </location>
</feature>
<organism evidence="15 16">
    <name type="scientific">Microthyrium microscopicum</name>
    <dbReference type="NCBI Taxonomy" id="703497"/>
    <lineage>
        <taxon>Eukaryota</taxon>
        <taxon>Fungi</taxon>
        <taxon>Dikarya</taxon>
        <taxon>Ascomycota</taxon>
        <taxon>Pezizomycotina</taxon>
        <taxon>Dothideomycetes</taxon>
        <taxon>Dothideomycetes incertae sedis</taxon>
        <taxon>Microthyriales</taxon>
        <taxon>Microthyriaceae</taxon>
        <taxon>Microthyrium</taxon>
    </lineage>
</organism>
<dbReference type="PANTHER" id="PTHR16320:SF24">
    <property type="entry name" value="PHOSPHODIESTERASE, PUTATIVE-RELATED"/>
    <property type="match status" value="1"/>
</dbReference>
<keyword evidence="16" id="KW-1185">Reference proteome</keyword>
<keyword evidence="8" id="KW-0460">Magnesium</keyword>
<name>A0A6A6UI86_9PEZI</name>
<reference evidence="15" key="1">
    <citation type="journal article" date="2020" name="Stud. Mycol.">
        <title>101 Dothideomycetes genomes: a test case for predicting lifestyles and emergence of pathogens.</title>
        <authorList>
            <person name="Haridas S."/>
            <person name="Albert R."/>
            <person name="Binder M."/>
            <person name="Bloem J."/>
            <person name="Labutti K."/>
            <person name="Salamov A."/>
            <person name="Andreopoulos B."/>
            <person name="Baker S."/>
            <person name="Barry K."/>
            <person name="Bills G."/>
            <person name="Bluhm B."/>
            <person name="Cannon C."/>
            <person name="Castanera R."/>
            <person name="Culley D."/>
            <person name="Daum C."/>
            <person name="Ezra D."/>
            <person name="Gonzalez J."/>
            <person name="Henrissat B."/>
            <person name="Kuo A."/>
            <person name="Liang C."/>
            <person name="Lipzen A."/>
            <person name="Lutzoni F."/>
            <person name="Magnuson J."/>
            <person name="Mondo S."/>
            <person name="Nolan M."/>
            <person name="Ohm R."/>
            <person name="Pangilinan J."/>
            <person name="Park H.-J."/>
            <person name="Ramirez L."/>
            <person name="Alfaro M."/>
            <person name="Sun H."/>
            <person name="Tritt A."/>
            <person name="Yoshinaga Y."/>
            <person name="Zwiers L.-H."/>
            <person name="Turgeon B."/>
            <person name="Goodwin S."/>
            <person name="Spatafora J."/>
            <person name="Crous P."/>
            <person name="Grigoriev I."/>
        </authorList>
    </citation>
    <scope>NUCLEOTIDE SEQUENCE</scope>
    <source>
        <strain evidence="15">CBS 115976</strain>
    </source>
</reference>
<evidence type="ECO:0000256" key="11">
    <source>
        <dbReference type="ARBA" id="ARBA00023098"/>
    </source>
</evidence>
<dbReference type="Gene3D" id="3.60.10.10">
    <property type="entry name" value="Endonuclease/exonuclease/phosphatase"/>
    <property type="match status" value="1"/>
</dbReference>
<evidence type="ECO:0000256" key="7">
    <source>
        <dbReference type="ARBA" id="ARBA00022801"/>
    </source>
</evidence>
<evidence type="ECO:0000256" key="13">
    <source>
        <dbReference type="SAM" id="Phobius"/>
    </source>
</evidence>
<evidence type="ECO:0000256" key="9">
    <source>
        <dbReference type="ARBA" id="ARBA00022919"/>
    </source>
</evidence>
<dbReference type="EMBL" id="MU004233">
    <property type="protein sequence ID" value="KAF2671167.1"/>
    <property type="molecule type" value="Genomic_DNA"/>
</dbReference>
<evidence type="ECO:0000256" key="10">
    <source>
        <dbReference type="ARBA" id="ARBA00022989"/>
    </source>
</evidence>
<evidence type="ECO:0000313" key="15">
    <source>
        <dbReference type="EMBL" id="KAF2671167.1"/>
    </source>
</evidence>
<comment type="subcellular location">
    <subcellularLocation>
        <location evidence="1">Membrane</location>
        <topology evidence="1">Multi-pass membrane protein</topology>
    </subcellularLocation>
</comment>
<dbReference type="FunFam" id="3.60.10.10:FF:000059">
    <property type="entry name" value="Inositol phosphosphingolipids phospholipase C"/>
    <property type="match status" value="1"/>
</dbReference>
<sequence length="449" mass="50643">MTSHIHILTLNCWGLKFISDHRNARLAHIGTAIANLSPTPDIVGLQECWTQEDYEAIRTRTSHILPHGKFYFSGAFGGGLAILSRWPIVESTMQRYTLNGRPTAFFRGDWYVGKGIACAVVKMDDGELAEVFCTHLHAPYEREPNDSYLCHRTSQAWEVSKLLSSARAKGRLAVALGDFNMIPLSLAHQLITTHGPAIDTWRALHPFSSIGSAIDEPEMARGLEIPDAKFNLTENGATCDSVLNTWRWTDEQRKRLKKGETVDIPLNTEDSRAKRLDYVFIGGKTSDWKVTAATVGMVERHPDIQVSLSDHFSVEVTIERTKPPAEAQVIAQSQKADEFLPLETYDAILDVTEAYILRERGQRRSRIAHFFFSVGITIACLVAVWWSPRNFVSFILILLSSLSLTAGTVDGLIGLLFMSWELRCLKEFRWEMENLRQHARTEIELKSAR</sequence>
<dbReference type="InterPro" id="IPR005135">
    <property type="entry name" value="Endo/exonuclease/phosphatase"/>
</dbReference>
<comment type="pathway">
    <text evidence="2">Lipid metabolism; sphingolipid metabolism.</text>
</comment>
<dbReference type="SUPFAM" id="SSF56219">
    <property type="entry name" value="DNase I-like"/>
    <property type="match status" value="1"/>
</dbReference>
<accession>A0A6A6UI86</accession>
<evidence type="ECO:0000256" key="12">
    <source>
        <dbReference type="ARBA" id="ARBA00023136"/>
    </source>
</evidence>
<dbReference type="InterPro" id="IPR036691">
    <property type="entry name" value="Endo/exonu/phosph_ase_sf"/>
</dbReference>
<keyword evidence="9" id="KW-0746">Sphingolipid metabolism</keyword>
<keyword evidence="10 13" id="KW-1133">Transmembrane helix</keyword>
<evidence type="ECO:0000256" key="3">
    <source>
        <dbReference type="ARBA" id="ARBA00004991"/>
    </source>
</evidence>
<comment type="similarity">
    <text evidence="4">Belongs to the neutral sphingomyelinase family.</text>
</comment>